<dbReference type="Pfam" id="PF03583">
    <property type="entry name" value="LIP"/>
    <property type="match status" value="1"/>
</dbReference>
<evidence type="ECO:0000313" key="3">
    <source>
        <dbReference type="Proteomes" id="UP000199350"/>
    </source>
</evidence>
<gene>
    <name evidence="2" type="ORF">SAMN04488535_1288</name>
</gene>
<keyword evidence="1" id="KW-0732">Signal</keyword>
<name>A0A1G9P2W0_9CORY</name>
<feature type="signal peptide" evidence="1">
    <location>
        <begin position="1"/>
        <end position="22"/>
    </location>
</feature>
<dbReference type="PIRSF" id="PIRSF029171">
    <property type="entry name" value="Esterase_LipA"/>
    <property type="match status" value="1"/>
</dbReference>
<evidence type="ECO:0000256" key="1">
    <source>
        <dbReference type="SAM" id="SignalP"/>
    </source>
</evidence>
<dbReference type="Gene3D" id="3.40.50.1820">
    <property type="entry name" value="alpha/beta hydrolase"/>
    <property type="match status" value="1"/>
</dbReference>
<sequence length="449" mass="46507">MNLRPRLSTAAAAAALALSVVAAPSASAQSSVNPSPQQLVDGVAHAATTAADSLLHGYDPFYDEPVADLGAPGTLLRTQDAPHLLNVLGPDFPGSATKILYTSTTVHGQAVATSGFVIEPANPWQGEGPTPTIVFAPGTRGAGDACAPSRGPWFTARIDATKPAASLNYELGSYYAASLLGMRVVVVDYIGLGTPGAHTYVLHDEEGHAMLDAARAVVPSGDPVGFYGYSQGGGAAAAAAEMHPTYAPELNIKGTFAGAPPADLLATIDGVDTSLIAAVLGYAANGWLARYPEFETLLSDISNDRGIAFFADTANSCIPDDALRWAMTDTRTLTKDGRSLREVVEDAPAIAKLFDDQKLGRVAPTTPILVSTGGNDTEVPSSQVIALARDYCAVGANSTLLNENVPAFTPGKKYALNHAAGMFTQAAPSFIWMLDRFNGIPAASNCGTF</sequence>
<reference evidence="3" key="1">
    <citation type="submission" date="2016-10" db="EMBL/GenBank/DDBJ databases">
        <authorList>
            <person name="Varghese N."/>
            <person name="Submissions S."/>
        </authorList>
    </citation>
    <scope>NUCLEOTIDE SEQUENCE [LARGE SCALE GENOMIC DNA]</scope>
    <source>
        <strain evidence="3">DSM 20632</strain>
    </source>
</reference>
<protein>
    <submittedName>
        <fullName evidence="2">Secretory lipase</fullName>
    </submittedName>
</protein>
<accession>A0A1G9P2W0</accession>
<dbReference type="Proteomes" id="UP000199350">
    <property type="component" value="Chromosome I"/>
</dbReference>
<dbReference type="EMBL" id="LT629700">
    <property type="protein sequence ID" value="SDL92999.1"/>
    <property type="molecule type" value="Genomic_DNA"/>
</dbReference>
<organism evidence="2 3">
    <name type="scientific">Corynebacterium mycetoides</name>
    <dbReference type="NCBI Taxonomy" id="38302"/>
    <lineage>
        <taxon>Bacteria</taxon>
        <taxon>Bacillati</taxon>
        <taxon>Actinomycetota</taxon>
        <taxon>Actinomycetes</taxon>
        <taxon>Mycobacteriales</taxon>
        <taxon>Corynebacteriaceae</taxon>
        <taxon>Corynebacterium</taxon>
    </lineage>
</organism>
<dbReference type="PANTHER" id="PTHR34853:SF1">
    <property type="entry name" value="LIPASE 5"/>
    <property type="match status" value="1"/>
</dbReference>
<dbReference type="RefSeq" id="WP_092150218.1">
    <property type="nucleotide sequence ID" value="NZ_LT629700.1"/>
</dbReference>
<dbReference type="Gene3D" id="1.10.260.130">
    <property type="match status" value="1"/>
</dbReference>
<dbReference type="GO" id="GO:0016042">
    <property type="term" value="P:lipid catabolic process"/>
    <property type="evidence" value="ECO:0007669"/>
    <property type="project" value="InterPro"/>
</dbReference>
<keyword evidence="3" id="KW-1185">Reference proteome</keyword>
<dbReference type="InterPro" id="IPR005152">
    <property type="entry name" value="Lipase_secreted"/>
</dbReference>
<feature type="chain" id="PRO_5039165838" evidence="1">
    <location>
        <begin position="23"/>
        <end position="449"/>
    </location>
</feature>
<dbReference type="PANTHER" id="PTHR34853">
    <property type="match status" value="1"/>
</dbReference>
<dbReference type="STRING" id="38302.SAMN04488535_1288"/>
<dbReference type="OrthoDB" id="9798122at2"/>
<dbReference type="AlphaFoldDB" id="A0A1G9P2W0"/>
<dbReference type="SUPFAM" id="SSF53474">
    <property type="entry name" value="alpha/beta-Hydrolases"/>
    <property type="match status" value="1"/>
</dbReference>
<evidence type="ECO:0000313" key="2">
    <source>
        <dbReference type="EMBL" id="SDL92999.1"/>
    </source>
</evidence>
<proteinExistence type="predicted"/>
<dbReference type="InterPro" id="IPR029058">
    <property type="entry name" value="AB_hydrolase_fold"/>
</dbReference>
<dbReference type="GO" id="GO:0004806">
    <property type="term" value="F:triacylglycerol lipase activity"/>
    <property type="evidence" value="ECO:0007669"/>
    <property type="project" value="InterPro"/>
</dbReference>